<reference evidence="3 4" key="1">
    <citation type="submission" date="2016-10" db="EMBL/GenBank/DDBJ databases">
        <authorList>
            <person name="de Groot N.N."/>
        </authorList>
    </citation>
    <scope>NUCLEOTIDE SEQUENCE [LARGE SCALE GENOMIC DNA]</scope>
    <source>
        <strain evidence="1 4">CBS 141442</strain>
        <strain evidence="2 3">PYCC 4715</strain>
    </source>
</reference>
<keyword evidence="4" id="KW-1185">Reference proteome</keyword>
<evidence type="ECO:0000313" key="2">
    <source>
        <dbReference type="EMBL" id="SGZ51653.1"/>
    </source>
</evidence>
<name>A0A1L0G505_9ASCO</name>
<dbReference type="EMBL" id="LT635757">
    <property type="protein sequence ID" value="SGZ50335.1"/>
    <property type="molecule type" value="Genomic_DNA"/>
</dbReference>
<evidence type="ECO:0000313" key="1">
    <source>
        <dbReference type="EMBL" id="SGZ50335.1"/>
    </source>
</evidence>
<evidence type="ECO:0000313" key="3">
    <source>
        <dbReference type="Proteomes" id="UP000182259"/>
    </source>
</evidence>
<proteinExistence type="predicted"/>
<organism evidence="2 3">
    <name type="scientific">Sungouiella intermedia</name>
    <dbReference type="NCBI Taxonomy" id="45354"/>
    <lineage>
        <taxon>Eukaryota</taxon>
        <taxon>Fungi</taxon>
        <taxon>Dikarya</taxon>
        <taxon>Ascomycota</taxon>
        <taxon>Saccharomycotina</taxon>
        <taxon>Pichiomycetes</taxon>
        <taxon>Metschnikowiaceae</taxon>
        <taxon>Sungouiella</taxon>
    </lineage>
</organism>
<dbReference type="Proteomes" id="UP000182334">
    <property type="component" value="Chromosome II"/>
</dbReference>
<dbReference type="AlphaFoldDB" id="A0A1L0G505"/>
<evidence type="ECO:0000313" key="4">
    <source>
        <dbReference type="Proteomes" id="UP000182334"/>
    </source>
</evidence>
<dbReference type="EMBL" id="LT635765">
    <property type="protein sequence ID" value="SGZ51653.1"/>
    <property type="molecule type" value="Genomic_DNA"/>
</dbReference>
<gene>
    <name evidence="2" type="ORF">SAMEA4029009_CIC11G00000001810</name>
    <name evidence="1" type="ORF">SAMEA4029010_CIC11G00000000869</name>
</gene>
<dbReference type="OrthoDB" id="4094906at2759"/>
<sequence>MSFNLNVRHRSRLSHADVKLILFLIVQIKPFKYVGDRTLSQSRKWDLIQQKLEQHKLRSHHPAGVVPTVRTLQRQMATALQRAQHRHQTDHYVPFLVFTTLSRSSPLVDLELAVLELYNLSEAYKTGQTVGPLPEQVSQALEGDLLADVDLELPESEPTRAHSDVLDHLRRSLLLGPDRDDSEVPESVAPIVSRIRMVLEQNRTFYNECLLMLRLQSAAMNERLIKLEELVIASGKTMDLRKQELEDEFKQKTERERVLRSILLLLN</sequence>
<accession>A0A1L0G505</accession>
<protein>
    <submittedName>
        <fullName evidence="1">CIC11C00000000869</fullName>
    </submittedName>
    <submittedName>
        <fullName evidence="2">CIC11C00000001810</fullName>
    </submittedName>
</protein>
<dbReference type="Proteomes" id="UP000182259">
    <property type="component" value="Chromosome II"/>
</dbReference>